<evidence type="ECO:0000313" key="3">
    <source>
        <dbReference type="Proteomes" id="UP001252875"/>
    </source>
</evidence>
<feature type="coiled-coil region" evidence="1">
    <location>
        <begin position="56"/>
        <end position="104"/>
    </location>
</feature>
<reference evidence="2 3" key="1">
    <citation type="submission" date="2023-03" db="EMBL/GenBank/DDBJ databases">
        <authorList>
            <person name="Shen W."/>
            <person name="Cai J."/>
        </authorList>
    </citation>
    <scope>NUCLEOTIDE SEQUENCE [LARGE SCALE GENOMIC DNA]</scope>
    <source>
        <strain evidence="2 3">D6-4</strain>
    </source>
</reference>
<organism evidence="2 3">
    <name type="scientific">Enterococcus hulanensis</name>
    <dbReference type="NCBI Taxonomy" id="2559929"/>
    <lineage>
        <taxon>Bacteria</taxon>
        <taxon>Bacillati</taxon>
        <taxon>Bacillota</taxon>
        <taxon>Bacilli</taxon>
        <taxon>Lactobacillales</taxon>
        <taxon>Enterococcaceae</taxon>
        <taxon>Enterococcus</taxon>
    </lineage>
</organism>
<accession>A0ABU3F138</accession>
<evidence type="ECO:0000256" key="1">
    <source>
        <dbReference type="SAM" id="Coils"/>
    </source>
</evidence>
<dbReference type="Gene3D" id="1.10.4030.10">
    <property type="entry name" value="Porin chaperone SurA, peptide-binding domain"/>
    <property type="match status" value="1"/>
</dbReference>
<comment type="caution">
    <text evidence="2">The sequence shown here is derived from an EMBL/GenBank/DDBJ whole genome shotgun (WGS) entry which is preliminary data.</text>
</comment>
<dbReference type="Gene3D" id="3.10.50.40">
    <property type="match status" value="1"/>
</dbReference>
<dbReference type="InterPro" id="IPR046357">
    <property type="entry name" value="PPIase_dom_sf"/>
</dbReference>
<dbReference type="Proteomes" id="UP001252875">
    <property type="component" value="Unassembled WGS sequence"/>
</dbReference>
<dbReference type="EMBL" id="JARPYI010000007">
    <property type="protein sequence ID" value="MDT2600636.1"/>
    <property type="molecule type" value="Genomic_DNA"/>
</dbReference>
<protein>
    <submittedName>
        <fullName evidence="2">Uncharacterized protein</fullName>
    </submittedName>
</protein>
<name>A0ABU3F138_9ENTE</name>
<sequence>MKEKLKKPVFILLVGLILLMAGLIWRNSQWVMKVNDQKISETEYTFYQKLYPRLDEKALEKQIVEDKVQLQQAKKQKIETIPDYKTLQKKLKTVNQENERKIKKKQVVYGLRTYDEVSFYRYSLSNTINELKKIGAKDITPKMMRSYYDKHQSEFKEIDAKELYRVSGKKSTLEQLRKEDRTQEQLTTHSDVTSEQVTLNETTLRDWIKYRDDLSAVNDLSIGEWSVTFDNADKSWSYYCLSSKAGEVQTFEVVKEKIALRLEKEHYQANVKKWVKQAEVEVK</sequence>
<keyword evidence="1" id="KW-0175">Coiled coil</keyword>
<gene>
    <name evidence="2" type="ORF">P7D85_12680</name>
</gene>
<evidence type="ECO:0000313" key="2">
    <source>
        <dbReference type="EMBL" id="MDT2600636.1"/>
    </source>
</evidence>
<proteinExistence type="predicted"/>
<keyword evidence="3" id="KW-1185">Reference proteome</keyword>
<dbReference type="RefSeq" id="WP_311822611.1">
    <property type="nucleotide sequence ID" value="NZ_JARPYF010000003.1"/>
</dbReference>